<dbReference type="InterPro" id="IPR021289">
    <property type="entry name" value="UvsY"/>
</dbReference>
<dbReference type="RefSeq" id="YP_009097825.1">
    <property type="nucleotide sequence ID" value="NC_025414.1"/>
</dbReference>
<gene>
    <name evidence="1" type="ORF">CPTMiller_00223</name>
</gene>
<organism evidence="1 2">
    <name type="scientific">Citrobacter phage Miller</name>
    <dbReference type="NCBI Taxonomy" id="1527524"/>
    <lineage>
        <taxon>Viruses</taxon>
        <taxon>Duplodnaviria</taxon>
        <taxon>Heunggongvirae</taxon>
        <taxon>Uroviricota</taxon>
        <taxon>Caudoviricetes</taxon>
        <taxon>Pantevenvirales</taxon>
        <taxon>Straboviridae</taxon>
        <taxon>Pseudotevenvirus</taxon>
        <taxon>Pseudotevenvirus miller</taxon>
    </lineage>
</organism>
<dbReference type="EMBL" id="KM236237">
    <property type="protein sequence ID" value="AIK68159.1"/>
    <property type="molecule type" value="Genomic_DNA"/>
</dbReference>
<proteinExistence type="predicted"/>
<dbReference type="KEGG" id="vg:22113695"/>
<name>A0A076YMX8_9CAUD</name>
<dbReference type="GeneID" id="22113695"/>
<evidence type="ECO:0000313" key="2">
    <source>
        <dbReference type="Proteomes" id="UP000201263"/>
    </source>
</evidence>
<accession>A0A076YMX8</accession>
<dbReference type="Proteomes" id="UP000201263">
    <property type="component" value="Segment"/>
</dbReference>
<sequence length="140" mass="16170">MAELKLEDLQAELEKDMLIDPLKLQSESADIPKIWSKWLRYHSNAKKKLIQLQARKEADVKERLLYYTGRHETEMTDVIYTGSGEIKIAINGDPKIVEVNKLIQYFELIAEFTSKALDIVKNKGYSIKNMLEIRKLESGA</sequence>
<dbReference type="Pfam" id="PF11056">
    <property type="entry name" value="UvsY"/>
    <property type="match status" value="1"/>
</dbReference>
<evidence type="ECO:0000313" key="1">
    <source>
        <dbReference type="EMBL" id="AIK68159.1"/>
    </source>
</evidence>
<keyword evidence="2" id="KW-1185">Reference proteome</keyword>
<reference evidence="1 2" key="1">
    <citation type="submission" date="2014-07" db="EMBL/GenBank/DDBJ databases">
        <title>Complete Genome of Citrobacter freundii Myophage Miller.</title>
        <authorList>
            <person name="Hwang K."/>
            <person name="Luna A.J."/>
            <person name="Hernandez A.C."/>
            <person name="Everett G.F.K."/>
        </authorList>
    </citation>
    <scope>NUCLEOTIDE SEQUENCE [LARGE SCALE GENOMIC DNA]</scope>
</reference>
<protein>
    <submittedName>
        <fullName evidence="1">UvsY recombination protein</fullName>
    </submittedName>
</protein>